<organism evidence="2 3">
    <name type="scientific">Penaeus vannamei</name>
    <name type="common">Whiteleg shrimp</name>
    <name type="synonym">Litopenaeus vannamei</name>
    <dbReference type="NCBI Taxonomy" id="6689"/>
    <lineage>
        <taxon>Eukaryota</taxon>
        <taxon>Metazoa</taxon>
        <taxon>Ecdysozoa</taxon>
        <taxon>Arthropoda</taxon>
        <taxon>Crustacea</taxon>
        <taxon>Multicrustacea</taxon>
        <taxon>Malacostraca</taxon>
        <taxon>Eumalacostraca</taxon>
        <taxon>Eucarida</taxon>
        <taxon>Decapoda</taxon>
        <taxon>Dendrobranchiata</taxon>
        <taxon>Penaeoidea</taxon>
        <taxon>Penaeidae</taxon>
        <taxon>Penaeus</taxon>
    </lineage>
</organism>
<reference evidence="2 3" key="2">
    <citation type="submission" date="2019-01" db="EMBL/GenBank/DDBJ databases">
        <title>The decoding of complex shrimp genome reveals the adaptation for benthos swimmer, frequently molting mechanism and breeding impact on genome.</title>
        <authorList>
            <person name="Sun Y."/>
            <person name="Gao Y."/>
            <person name="Yu Y."/>
        </authorList>
    </citation>
    <scope>NUCLEOTIDE SEQUENCE [LARGE SCALE GENOMIC DNA]</scope>
    <source>
        <tissue evidence="2">Muscle</tissue>
    </source>
</reference>
<proteinExistence type="predicted"/>
<keyword evidence="3" id="KW-1185">Reference proteome</keyword>
<dbReference type="OrthoDB" id="5579088at2759"/>
<comment type="caution">
    <text evidence="2">The sequence shown here is derived from an EMBL/GenBank/DDBJ whole genome shotgun (WGS) entry which is preliminary data.</text>
</comment>
<evidence type="ECO:0000313" key="3">
    <source>
        <dbReference type="Proteomes" id="UP000283509"/>
    </source>
</evidence>
<reference evidence="2 3" key="1">
    <citation type="submission" date="2018-04" db="EMBL/GenBank/DDBJ databases">
        <authorList>
            <person name="Zhang X."/>
            <person name="Yuan J."/>
            <person name="Li F."/>
            <person name="Xiang J."/>
        </authorList>
    </citation>
    <scope>NUCLEOTIDE SEQUENCE [LARGE SCALE GENOMIC DNA]</scope>
    <source>
        <tissue evidence="2">Muscle</tissue>
    </source>
</reference>
<sequence length="131" mass="14893">MLQRRCRLRRHRIVKIVRSVAAPSSPLPFPNPSQPPLPNHLTPPPQPISPLSPTPPPPPPPYPCTRATQQFSLSLWESRDMKRLKVGDGLSRQYYLANQDAVQQSNASFWTGIKCVTAVMRLRNLKQPRLR</sequence>
<name>A0A423TXP4_PENVA</name>
<dbReference type="Proteomes" id="UP000283509">
    <property type="component" value="Unassembled WGS sequence"/>
</dbReference>
<feature type="compositionally biased region" description="Pro residues" evidence="1">
    <location>
        <begin position="25"/>
        <end position="63"/>
    </location>
</feature>
<gene>
    <name evidence="2" type="ORF">C7M84_000041</name>
</gene>
<protein>
    <submittedName>
        <fullName evidence="2">Uncharacterized protein</fullName>
    </submittedName>
</protein>
<evidence type="ECO:0000313" key="2">
    <source>
        <dbReference type="EMBL" id="ROT81215.1"/>
    </source>
</evidence>
<accession>A0A423TXP4</accession>
<evidence type="ECO:0000256" key="1">
    <source>
        <dbReference type="SAM" id="MobiDB-lite"/>
    </source>
</evidence>
<dbReference type="AlphaFoldDB" id="A0A423TXP4"/>
<dbReference type="EMBL" id="QCYY01001002">
    <property type="protein sequence ID" value="ROT81215.1"/>
    <property type="molecule type" value="Genomic_DNA"/>
</dbReference>
<feature type="region of interest" description="Disordered" evidence="1">
    <location>
        <begin position="22"/>
        <end position="63"/>
    </location>
</feature>